<gene>
    <name evidence="6" type="primary">yhbN</name>
    <name evidence="4" type="synonym">lptA</name>
    <name evidence="6" type="ORF">OLEAN_C04450</name>
</gene>
<evidence type="ECO:0000256" key="4">
    <source>
        <dbReference type="HAMAP-Rule" id="MF_01914"/>
    </source>
</evidence>
<keyword evidence="3 4" id="KW-0574">Periplasm</keyword>
<evidence type="ECO:0000256" key="1">
    <source>
        <dbReference type="ARBA" id="ARBA00022448"/>
    </source>
</evidence>
<keyword evidence="1 4" id="KW-0813">Transport</keyword>
<keyword evidence="2 4" id="KW-0732">Signal</keyword>
<accession>R4YJR1</accession>
<dbReference type="GO" id="GO:0043165">
    <property type="term" value="P:Gram-negative-bacterium-type cell outer membrane assembly"/>
    <property type="evidence" value="ECO:0007669"/>
    <property type="project" value="UniProtKB-UniRule"/>
</dbReference>
<dbReference type="GO" id="GO:0001530">
    <property type="term" value="F:lipopolysaccharide binding"/>
    <property type="evidence" value="ECO:0007669"/>
    <property type="project" value="InterPro"/>
</dbReference>
<evidence type="ECO:0000313" key="7">
    <source>
        <dbReference type="Proteomes" id="UP000032749"/>
    </source>
</evidence>
<feature type="signal peptide" evidence="4">
    <location>
        <begin position="1"/>
        <end position="18"/>
    </location>
</feature>
<dbReference type="GO" id="GO:0017089">
    <property type="term" value="F:glycolipid transfer activity"/>
    <property type="evidence" value="ECO:0007669"/>
    <property type="project" value="TreeGrafter"/>
</dbReference>
<comment type="similarity">
    <text evidence="4">Belongs to the LptA family.</text>
</comment>
<dbReference type="Pfam" id="PF03968">
    <property type="entry name" value="LptD_N"/>
    <property type="match status" value="1"/>
</dbReference>
<dbReference type="NCBIfam" id="TIGR03002">
    <property type="entry name" value="outer_YhbN_LptA"/>
    <property type="match status" value="1"/>
</dbReference>
<evidence type="ECO:0000256" key="2">
    <source>
        <dbReference type="ARBA" id="ARBA00022729"/>
    </source>
</evidence>
<dbReference type="PANTHER" id="PTHR36504:SF1">
    <property type="entry name" value="LIPOPOLYSACCHARIDE EXPORT SYSTEM PROTEIN LPTA"/>
    <property type="match status" value="1"/>
</dbReference>
<keyword evidence="7" id="KW-1185">Reference proteome</keyword>
<dbReference type="HOGENOM" id="CLU_095993_1_0_6"/>
<dbReference type="PANTHER" id="PTHR36504">
    <property type="entry name" value="LIPOPOLYSACCHARIDE EXPORT SYSTEM PROTEIN LPTA"/>
    <property type="match status" value="1"/>
</dbReference>
<feature type="chain" id="PRO_5009019553" description="Lipopolysaccharide export system protein LptA" evidence="4">
    <location>
        <begin position="19"/>
        <end position="182"/>
    </location>
</feature>
<organism evidence="6 7">
    <name type="scientific">Oleispira antarctica RB-8</name>
    <dbReference type="NCBI Taxonomy" id="698738"/>
    <lineage>
        <taxon>Bacteria</taxon>
        <taxon>Pseudomonadati</taxon>
        <taxon>Pseudomonadota</taxon>
        <taxon>Gammaproteobacteria</taxon>
        <taxon>Oceanospirillales</taxon>
        <taxon>Oceanospirillaceae</taxon>
        <taxon>Oleispira</taxon>
    </lineage>
</organism>
<dbReference type="GO" id="GO:0030288">
    <property type="term" value="C:outer membrane-bounded periplasmic space"/>
    <property type="evidence" value="ECO:0007669"/>
    <property type="project" value="TreeGrafter"/>
</dbReference>
<dbReference type="InterPro" id="IPR005653">
    <property type="entry name" value="OstA-like_N"/>
</dbReference>
<dbReference type="HAMAP" id="MF_01914">
    <property type="entry name" value="LPS_assembly_LptA"/>
    <property type="match status" value="1"/>
</dbReference>
<name>R4YJR1_OLEAN</name>
<reference evidence="6 7" key="1">
    <citation type="journal article" date="2013" name="Nat. Commun.">
        <title>Genome sequence and functional genomic analysis of the oil-degrading bacterium Oleispira antarctica.</title>
        <authorList>
            <person name="Kube M."/>
            <person name="Chernikova T.N."/>
            <person name="Al-Ramahi Y."/>
            <person name="Beloqui A."/>
            <person name="Lopez-Cortez N."/>
            <person name="Guazzaroni M.E."/>
            <person name="Heipieper H.J."/>
            <person name="Klages S."/>
            <person name="Kotsyurbenko O.R."/>
            <person name="Langer I."/>
            <person name="Nechitaylo T.Y."/>
            <person name="Lunsdorf H."/>
            <person name="Fernandez M."/>
            <person name="Juarez S."/>
            <person name="Ciordia S."/>
            <person name="Singer A."/>
            <person name="Kagan O."/>
            <person name="Egorova O."/>
            <person name="Petit P.A."/>
            <person name="Stogios P."/>
            <person name="Kim Y."/>
            <person name="Tchigvintsev A."/>
            <person name="Flick R."/>
            <person name="Denaro R."/>
            <person name="Genovese M."/>
            <person name="Albar J.P."/>
            <person name="Reva O.N."/>
            <person name="Martinez-Gomariz M."/>
            <person name="Tran H."/>
            <person name="Ferrer M."/>
            <person name="Savchenko A."/>
            <person name="Yakunin A.F."/>
            <person name="Yakimov M.M."/>
            <person name="Golyshina O.V."/>
            <person name="Reinhardt R."/>
            <person name="Golyshin P.N."/>
        </authorList>
    </citation>
    <scope>NUCLEOTIDE SEQUENCE [LARGE SCALE GENOMIC DNA]</scope>
</reference>
<dbReference type="InterPro" id="IPR014340">
    <property type="entry name" value="LptA"/>
</dbReference>
<evidence type="ECO:0000256" key="3">
    <source>
        <dbReference type="ARBA" id="ARBA00022764"/>
    </source>
</evidence>
<dbReference type="Gene3D" id="2.60.450.10">
    <property type="entry name" value="Lipopolysaccharide (LPS) transport protein A like domain"/>
    <property type="match status" value="1"/>
</dbReference>
<comment type="subunit">
    <text evidence="4">Component of the lipopolysaccharide transport and assembly complex.</text>
</comment>
<dbReference type="EMBL" id="FO203512">
    <property type="protein sequence ID" value="CCK74621.1"/>
    <property type="molecule type" value="Genomic_DNA"/>
</dbReference>
<sequence precursor="true">MFLKTLSAILILLTSAHALSLESDANAEITIQSDRANFDRKTGIAIYIGNVILQQGTLLINADEITLYSDQNQQLNKAVAKGKPAHFQQQMKGDKGLTKAQGHLITYMTQDKKVSLLTEAVLEQEGNSFSGNYINYNIINEQITAKGQIETQGTPSGEQPSGRIKMIIQPAKSAEKNNNEDA</sequence>
<feature type="domain" description="Organic solvent tolerance-like N-terminal" evidence="5">
    <location>
        <begin position="30"/>
        <end position="140"/>
    </location>
</feature>
<dbReference type="AlphaFoldDB" id="R4YJR1"/>
<comment type="function">
    <text evidence="4">Involved in the assembly of lipopolysaccharide (LPS). Required for the translocation of LPS from the inner membrane to the outer membrane. May form a bridge between the inner membrane and the outer membrane, via interactions with LptC and LptD, thereby facilitating LPS transfer across the periplasm.</text>
</comment>
<dbReference type="OrthoDB" id="9795964at2"/>
<dbReference type="STRING" id="698738.OLEAN_C04450"/>
<comment type="subcellular location">
    <subcellularLocation>
        <location evidence="4">Periplasm</location>
    </subcellularLocation>
</comment>
<evidence type="ECO:0000259" key="5">
    <source>
        <dbReference type="Pfam" id="PF03968"/>
    </source>
</evidence>
<proteinExistence type="inferred from homology"/>
<evidence type="ECO:0000313" key="6">
    <source>
        <dbReference type="EMBL" id="CCK74621.1"/>
    </source>
</evidence>
<dbReference type="Proteomes" id="UP000032749">
    <property type="component" value="Chromosome"/>
</dbReference>
<dbReference type="InterPro" id="IPR052037">
    <property type="entry name" value="LPS_export_LptA"/>
</dbReference>
<dbReference type="GO" id="GO:0015920">
    <property type="term" value="P:lipopolysaccharide transport"/>
    <property type="evidence" value="ECO:0007669"/>
    <property type="project" value="UniProtKB-UniRule"/>
</dbReference>
<dbReference type="KEGG" id="oai:OLEAN_C04450"/>
<protein>
    <recommendedName>
        <fullName evidence="4">Lipopolysaccharide export system protein LptA</fullName>
    </recommendedName>
</protein>
<dbReference type="GO" id="GO:0009279">
    <property type="term" value="C:cell outer membrane"/>
    <property type="evidence" value="ECO:0007669"/>
    <property type="project" value="TreeGrafter"/>
</dbReference>